<dbReference type="EMBL" id="CP013235">
    <property type="protein sequence ID" value="AMP09875.1"/>
    <property type="molecule type" value="Genomic_DNA"/>
</dbReference>
<dbReference type="PATRIC" id="fig|279058.18.peg.2080"/>
<feature type="domain" description="EamA" evidence="8">
    <location>
        <begin position="4"/>
        <end position="143"/>
    </location>
</feature>
<keyword evidence="2" id="KW-1003">Cell membrane</keyword>
<comment type="subcellular location">
    <subcellularLocation>
        <location evidence="1">Cell membrane</location>
        <topology evidence="1">Multi-pass membrane protein</topology>
    </subcellularLocation>
</comment>
<dbReference type="PANTHER" id="PTHR42920:SF11">
    <property type="entry name" value="INNER MEMBRANE PROTEIN YTFF"/>
    <property type="match status" value="1"/>
</dbReference>
<sequence>MHQGALYALLAAALFGASTPFSKMLVGHVSPVTLAGLLYLGSGVGLSIWYVVRRALRRNEQDGDGLRRKDLPWLAAVILSGGIGGPILLMLGLSSTPASSASLLLNMEGVLTAALAWFVFKENFDRRIVLGMLVIVLAGVLLSWQQVPEFGVPWGPLAILAACLCWAIDNNLTRRISASDAVQIAAIKGLAAAAVNLTLAFSLGAQWPAAASIGAAALIGFAGYGVSLVLFVLALRHLGSARTGAYFSAAPFIGAAISLLVLHDSVGGLFWLAAGLMAVGIWLHLTESHHHPHTHEETEHAHSHRHDLHHQHQHDFDWDGREPHSHSHRHLPISHSHAHYPDIHHRHQH</sequence>
<feature type="compositionally biased region" description="Basic and acidic residues" evidence="6">
    <location>
        <begin position="292"/>
        <end position="301"/>
    </location>
</feature>
<name>A0A127QJB4_9BURK</name>
<feature type="transmembrane region" description="Helical" evidence="7">
    <location>
        <begin position="268"/>
        <end position="285"/>
    </location>
</feature>
<dbReference type="SUPFAM" id="SSF103481">
    <property type="entry name" value="Multidrug resistance efflux transporter EmrE"/>
    <property type="match status" value="2"/>
</dbReference>
<proteinExistence type="predicted"/>
<feature type="domain" description="EamA" evidence="8">
    <location>
        <begin position="154"/>
        <end position="284"/>
    </location>
</feature>
<feature type="transmembrane region" description="Helical" evidence="7">
    <location>
        <begin position="127"/>
        <end position="144"/>
    </location>
</feature>
<gene>
    <name evidence="9" type="ORF">CAter282_2117</name>
</gene>
<dbReference type="GO" id="GO:0005886">
    <property type="term" value="C:plasma membrane"/>
    <property type="evidence" value="ECO:0007669"/>
    <property type="project" value="UniProtKB-SubCell"/>
</dbReference>
<dbReference type="PANTHER" id="PTHR42920">
    <property type="entry name" value="OS03G0707200 PROTEIN-RELATED"/>
    <property type="match status" value="1"/>
</dbReference>
<feature type="transmembrane region" description="Helical" evidence="7">
    <location>
        <begin position="73"/>
        <end position="93"/>
    </location>
</feature>
<protein>
    <submittedName>
        <fullName evidence="9">EamA-like transporter family protein</fullName>
    </submittedName>
</protein>
<evidence type="ECO:0000256" key="2">
    <source>
        <dbReference type="ARBA" id="ARBA00022475"/>
    </source>
</evidence>
<keyword evidence="5 7" id="KW-0472">Membrane</keyword>
<keyword evidence="4 7" id="KW-1133">Transmembrane helix</keyword>
<dbReference type="InterPro" id="IPR037185">
    <property type="entry name" value="EmrE-like"/>
</dbReference>
<dbReference type="AlphaFoldDB" id="A0A127QJB4"/>
<dbReference type="InterPro" id="IPR051258">
    <property type="entry name" value="Diverse_Substrate_Transporter"/>
</dbReference>
<feature type="transmembrane region" description="Helical" evidence="7">
    <location>
        <begin position="245"/>
        <end position="262"/>
    </location>
</feature>
<dbReference type="Pfam" id="PF00892">
    <property type="entry name" value="EamA"/>
    <property type="match status" value="2"/>
</dbReference>
<organism evidence="9 10">
    <name type="scientific">Collimonas arenae</name>
    <dbReference type="NCBI Taxonomy" id="279058"/>
    <lineage>
        <taxon>Bacteria</taxon>
        <taxon>Pseudomonadati</taxon>
        <taxon>Pseudomonadota</taxon>
        <taxon>Betaproteobacteria</taxon>
        <taxon>Burkholderiales</taxon>
        <taxon>Oxalobacteraceae</taxon>
        <taxon>Collimonas</taxon>
    </lineage>
</organism>
<evidence type="ECO:0000313" key="10">
    <source>
        <dbReference type="Proteomes" id="UP000071778"/>
    </source>
</evidence>
<feature type="compositionally biased region" description="Basic and acidic residues" evidence="6">
    <location>
        <begin position="313"/>
        <end position="325"/>
    </location>
</feature>
<evidence type="ECO:0000313" key="9">
    <source>
        <dbReference type="EMBL" id="AMP09875.1"/>
    </source>
</evidence>
<feature type="transmembrane region" description="Helical" evidence="7">
    <location>
        <begin position="150"/>
        <end position="169"/>
    </location>
</feature>
<reference evidence="9 10" key="1">
    <citation type="submission" date="2015-11" db="EMBL/GenBank/DDBJ databases">
        <title>Exploring the genomic traits of fungus-feeding bacterial genus Collimonas.</title>
        <authorList>
            <person name="Song C."/>
            <person name="Schmidt R."/>
            <person name="de Jager V."/>
            <person name="Krzyzanowska D."/>
            <person name="Jongedijk E."/>
            <person name="Cankar K."/>
            <person name="Beekwilder J."/>
            <person name="van Veen A."/>
            <person name="de Boer W."/>
            <person name="van Veen J.A."/>
            <person name="Garbeva P."/>
        </authorList>
    </citation>
    <scope>NUCLEOTIDE SEQUENCE [LARGE SCALE GENOMIC DNA]</scope>
    <source>
        <strain evidence="9 10">Ter282</strain>
    </source>
</reference>
<accession>A0A127QJB4</accession>
<dbReference type="Proteomes" id="UP000071778">
    <property type="component" value="Chromosome"/>
</dbReference>
<evidence type="ECO:0000256" key="7">
    <source>
        <dbReference type="SAM" id="Phobius"/>
    </source>
</evidence>
<evidence type="ECO:0000256" key="4">
    <source>
        <dbReference type="ARBA" id="ARBA00022989"/>
    </source>
</evidence>
<keyword evidence="3 7" id="KW-0812">Transmembrane</keyword>
<dbReference type="InterPro" id="IPR000620">
    <property type="entry name" value="EamA_dom"/>
</dbReference>
<feature type="compositionally biased region" description="Basic residues" evidence="6">
    <location>
        <begin position="326"/>
        <end position="349"/>
    </location>
</feature>
<dbReference type="RefSeq" id="WP_061537170.1">
    <property type="nucleotide sequence ID" value="NZ_CP013235.1"/>
</dbReference>
<feature type="transmembrane region" description="Helical" evidence="7">
    <location>
        <begin position="181"/>
        <end position="203"/>
    </location>
</feature>
<keyword evidence="10" id="KW-1185">Reference proteome</keyword>
<feature type="compositionally biased region" description="Basic residues" evidence="6">
    <location>
        <begin position="302"/>
        <end position="312"/>
    </location>
</feature>
<feature type="transmembrane region" description="Helical" evidence="7">
    <location>
        <begin position="32"/>
        <end position="52"/>
    </location>
</feature>
<evidence type="ECO:0000256" key="1">
    <source>
        <dbReference type="ARBA" id="ARBA00004651"/>
    </source>
</evidence>
<feature type="transmembrane region" description="Helical" evidence="7">
    <location>
        <begin position="209"/>
        <end position="233"/>
    </location>
</feature>
<feature type="region of interest" description="Disordered" evidence="6">
    <location>
        <begin position="292"/>
        <end position="349"/>
    </location>
</feature>
<evidence type="ECO:0000256" key="3">
    <source>
        <dbReference type="ARBA" id="ARBA00022692"/>
    </source>
</evidence>
<evidence type="ECO:0000259" key="8">
    <source>
        <dbReference type="Pfam" id="PF00892"/>
    </source>
</evidence>
<feature type="transmembrane region" description="Helical" evidence="7">
    <location>
        <begin position="99"/>
        <end position="120"/>
    </location>
</feature>
<evidence type="ECO:0000256" key="5">
    <source>
        <dbReference type="ARBA" id="ARBA00023136"/>
    </source>
</evidence>
<evidence type="ECO:0000256" key="6">
    <source>
        <dbReference type="SAM" id="MobiDB-lite"/>
    </source>
</evidence>